<dbReference type="EC" id="3.4.21.-" evidence="3"/>
<keyword evidence="4" id="KW-1185">Reference proteome</keyword>
<dbReference type="RefSeq" id="WP_079920748.1">
    <property type="nucleotide sequence ID" value="NZ_AQWH01000001.1"/>
</dbReference>
<dbReference type="Gene3D" id="2.40.128.130">
    <property type="entry name" value="Autotransporter beta-domain"/>
    <property type="match status" value="1"/>
</dbReference>
<dbReference type="InterPro" id="IPR006315">
    <property type="entry name" value="OM_autotransptr_brl_dom"/>
</dbReference>
<dbReference type="KEGG" id="mmed:Mame_01896"/>
<keyword evidence="3" id="KW-0378">Hydrolase</keyword>
<dbReference type="GO" id="GO:0019867">
    <property type="term" value="C:outer membrane"/>
    <property type="evidence" value="ECO:0007669"/>
    <property type="project" value="InterPro"/>
</dbReference>
<sequence>MTLAQHREGSVLALRQWLQEPQSRLFRMVVGGAVAGCLFLHGGAFPGGSGVAHAQSCELNTVSNDGSVSIPTGHRRQQCEVAPASKTLFQNDISPVITDARAPVETTGGSVDAVASGQGEPKNDPIRRGAGLGKVISSRASWTNEKGTRTYDWKSNSVFVGGDVAALSNMRFGALAGYGHSSYEVDEGNARGTSDDFTVGIYGGGVFSGFDVDFGAAYIWRDASSRRDIEFLQLSERIRGRFDGGTFQLFGGISYAFEITDTFQFGPFLDVVYVHQKADAFTETGRFAVLSSLSQTMDTGFTTIGLSGAHEFALGSYESQITSSVGWRHGYGDLDSDTMVAFSGGDPFGVTGTPHAVDHAVFSVGWQTALQDRVSVGITYTGEFGDSARSQNLTALLSVKF</sequence>
<dbReference type="STRING" id="1122214.Mame_01896"/>
<dbReference type="GO" id="GO:0008233">
    <property type="term" value="F:peptidase activity"/>
    <property type="evidence" value="ECO:0007669"/>
    <property type="project" value="UniProtKB-KW"/>
</dbReference>
<evidence type="ECO:0000313" key="3">
    <source>
        <dbReference type="EMBL" id="AQZ51238.1"/>
    </source>
</evidence>
<dbReference type="EMBL" id="CP020330">
    <property type="protein sequence ID" value="AQZ51238.1"/>
    <property type="molecule type" value="Genomic_DNA"/>
</dbReference>
<keyword evidence="3" id="KW-0645">Protease</keyword>
<protein>
    <submittedName>
        <fullName evidence="3">Extracellular serine protease</fullName>
        <ecNumber evidence="3">3.4.21.-</ecNumber>
    </submittedName>
</protein>
<feature type="domain" description="Autotransporter" evidence="2">
    <location>
        <begin position="123"/>
        <end position="401"/>
    </location>
</feature>
<dbReference type="OrthoDB" id="6053567at2"/>
<dbReference type="SUPFAM" id="SSF103515">
    <property type="entry name" value="Autotransporter"/>
    <property type="match status" value="1"/>
</dbReference>
<dbReference type="InterPro" id="IPR005546">
    <property type="entry name" value="Autotransporte_beta"/>
</dbReference>
<proteinExistence type="predicted"/>
<accession>A0A1U9Z0P8</accession>
<dbReference type="PROSITE" id="PS51208">
    <property type="entry name" value="AUTOTRANSPORTER"/>
    <property type="match status" value="1"/>
</dbReference>
<reference evidence="3 4" key="1">
    <citation type="submission" date="2017-03" db="EMBL/GenBank/DDBJ databases">
        <title>Foreign affairs: Plasmid Transfer between Roseobacters and Rhizobia.</title>
        <authorList>
            <person name="Bartling P."/>
            <person name="Bunk B."/>
            <person name="Overmann J."/>
            <person name="Brinkmann H."/>
            <person name="Petersen J."/>
        </authorList>
    </citation>
    <scope>NUCLEOTIDE SEQUENCE [LARGE SCALE GENOMIC DNA]</scope>
    <source>
        <strain evidence="3 4">MACL11</strain>
    </source>
</reference>
<dbReference type="Pfam" id="PF03797">
    <property type="entry name" value="Autotransporter"/>
    <property type="match status" value="1"/>
</dbReference>
<gene>
    <name evidence="3" type="ORF">Mame_01896</name>
</gene>
<dbReference type="eggNOG" id="COG4625">
    <property type="taxonomic scope" value="Bacteria"/>
</dbReference>
<organism evidence="3 4">
    <name type="scientific">Martelella mediterranea DSM 17316</name>
    <dbReference type="NCBI Taxonomy" id="1122214"/>
    <lineage>
        <taxon>Bacteria</taxon>
        <taxon>Pseudomonadati</taxon>
        <taxon>Pseudomonadota</taxon>
        <taxon>Alphaproteobacteria</taxon>
        <taxon>Hyphomicrobiales</taxon>
        <taxon>Aurantimonadaceae</taxon>
        <taxon>Martelella</taxon>
    </lineage>
</organism>
<evidence type="ECO:0000259" key="2">
    <source>
        <dbReference type="PROSITE" id="PS51208"/>
    </source>
</evidence>
<evidence type="ECO:0000256" key="1">
    <source>
        <dbReference type="SAM" id="MobiDB-lite"/>
    </source>
</evidence>
<name>A0A1U9Z0P8_9HYPH</name>
<dbReference type="GO" id="GO:0006508">
    <property type="term" value="P:proteolysis"/>
    <property type="evidence" value="ECO:0007669"/>
    <property type="project" value="UniProtKB-KW"/>
</dbReference>
<dbReference type="Proteomes" id="UP000191135">
    <property type="component" value="Chromosome"/>
</dbReference>
<dbReference type="InterPro" id="IPR036709">
    <property type="entry name" value="Autotransporte_beta_dom_sf"/>
</dbReference>
<dbReference type="NCBIfam" id="TIGR01414">
    <property type="entry name" value="autotrans_barl"/>
    <property type="match status" value="1"/>
</dbReference>
<dbReference type="AlphaFoldDB" id="A0A1U9Z0P8"/>
<feature type="region of interest" description="Disordered" evidence="1">
    <location>
        <begin position="111"/>
        <end position="130"/>
    </location>
</feature>
<evidence type="ECO:0000313" key="4">
    <source>
        <dbReference type="Proteomes" id="UP000191135"/>
    </source>
</evidence>
<dbReference type="SMART" id="SM00869">
    <property type="entry name" value="Autotransporter"/>
    <property type="match status" value="1"/>
</dbReference>